<organism evidence="5 6">
    <name type="scientific">Acaryochloris thomasi RCC1774</name>
    <dbReference type="NCBI Taxonomy" id="1764569"/>
    <lineage>
        <taxon>Bacteria</taxon>
        <taxon>Bacillati</taxon>
        <taxon>Cyanobacteriota</taxon>
        <taxon>Cyanophyceae</taxon>
        <taxon>Acaryochloridales</taxon>
        <taxon>Acaryochloridaceae</taxon>
        <taxon>Acaryochloris</taxon>
        <taxon>Acaryochloris thomasi</taxon>
    </lineage>
</organism>
<dbReference type="AlphaFoldDB" id="A0A2W1JGU0"/>
<dbReference type="PANTHER" id="PTHR47893">
    <property type="entry name" value="REGULATORY PROTEIN PCHR"/>
    <property type="match status" value="1"/>
</dbReference>
<keyword evidence="3" id="KW-0804">Transcription</keyword>
<dbReference type="GO" id="GO:0003700">
    <property type="term" value="F:DNA-binding transcription factor activity"/>
    <property type="evidence" value="ECO:0007669"/>
    <property type="project" value="InterPro"/>
</dbReference>
<dbReference type="PANTHER" id="PTHR47893:SF1">
    <property type="entry name" value="REGULATORY PROTEIN PCHR"/>
    <property type="match status" value="1"/>
</dbReference>
<evidence type="ECO:0000259" key="4">
    <source>
        <dbReference type="PROSITE" id="PS01124"/>
    </source>
</evidence>
<keyword evidence="2" id="KW-0238">DNA-binding</keyword>
<dbReference type="Pfam" id="PF12833">
    <property type="entry name" value="HTH_18"/>
    <property type="match status" value="1"/>
</dbReference>
<evidence type="ECO:0000256" key="1">
    <source>
        <dbReference type="ARBA" id="ARBA00023015"/>
    </source>
</evidence>
<feature type="domain" description="HTH araC/xylS-type" evidence="4">
    <location>
        <begin position="232"/>
        <end position="329"/>
    </location>
</feature>
<dbReference type="InterPro" id="IPR018062">
    <property type="entry name" value="HTH_AraC-typ_CS"/>
</dbReference>
<dbReference type="InterPro" id="IPR020449">
    <property type="entry name" value="Tscrpt_reg_AraC-type_HTH"/>
</dbReference>
<dbReference type="OrthoDB" id="7544370at2"/>
<protein>
    <submittedName>
        <fullName evidence="5">Regulatory protein PchR</fullName>
    </submittedName>
</protein>
<sequence length="335" mass="38156">MTLFLSIPEYLSQYPDAAELQQAIRQPWSIPLNDATGRSYGYRQDVNLRPGLSVLIDDYTLQDDLIVELSSSQGYEPARLGLEMSFLLSGHNRAEGVQVHHNFLDVSWDSSDGGQFDWQAGERILKLDIHIEPYLFETLVGEQLEALPCTFCELMRNPQFSHKKFRQVAPTTATMQTALHQILHCPYQGLTRWLFWESKVLELIALRLDQMSQSSAPLMTPNWSTDDVDRIHYASSILLKHLVDPPSLEQLAQLAGLNDRKLKEGFRQVFGTTVFGYLTQYRMEKACQLLRQQQSVAAVAIAVGYASPTAFSGTFRRRFGMSPKGYQVAKRRRYS</sequence>
<evidence type="ECO:0000313" key="5">
    <source>
        <dbReference type="EMBL" id="PZD72606.1"/>
    </source>
</evidence>
<dbReference type="InterPro" id="IPR053142">
    <property type="entry name" value="PchR_regulatory_protein"/>
</dbReference>
<dbReference type="EMBL" id="PQWO01000009">
    <property type="protein sequence ID" value="PZD72606.1"/>
    <property type="molecule type" value="Genomic_DNA"/>
</dbReference>
<reference evidence="5 6" key="1">
    <citation type="journal article" date="2018" name="Sci. Rep.">
        <title>A novel species of the marine cyanobacterium Acaryochloris with a unique pigment content and lifestyle.</title>
        <authorList>
            <person name="Partensky F."/>
            <person name="Six C."/>
            <person name="Ratin M."/>
            <person name="Garczarek L."/>
            <person name="Vaulot D."/>
            <person name="Probert I."/>
            <person name="Calteau A."/>
            <person name="Gourvil P."/>
            <person name="Marie D."/>
            <person name="Grebert T."/>
            <person name="Bouchier C."/>
            <person name="Le Panse S."/>
            <person name="Gachenot M."/>
            <person name="Rodriguez F."/>
            <person name="Garrido J.L."/>
        </authorList>
    </citation>
    <scope>NUCLEOTIDE SEQUENCE [LARGE SCALE GENOMIC DNA]</scope>
    <source>
        <strain evidence="5 6">RCC1774</strain>
    </source>
</reference>
<dbReference type="GO" id="GO:0043565">
    <property type="term" value="F:sequence-specific DNA binding"/>
    <property type="evidence" value="ECO:0007669"/>
    <property type="project" value="InterPro"/>
</dbReference>
<dbReference type="RefSeq" id="WP_110986883.1">
    <property type="nucleotide sequence ID" value="NZ_CAWNWM010000009.1"/>
</dbReference>
<comment type="caution">
    <text evidence="5">The sequence shown here is derived from an EMBL/GenBank/DDBJ whole genome shotgun (WGS) entry which is preliminary data.</text>
</comment>
<evidence type="ECO:0000313" key="6">
    <source>
        <dbReference type="Proteomes" id="UP000248857"/>
    </source>
</evidence>
<accession>A0A2W1JGU0</accession>
<dbReference type="InterPro" id="IPR018060">
    <property type="entry name" value="HTH_AraC"/>
</dbReference>
<keyword evidence="1" id="KW-0805">Transcription regulation</keyword>
<dbReference type="PROSITE" id="PS00041">
    <property type="entry name" value="HTH_ARAC_FAMILY_1"/>
    <property type="match status" value="1"/>
</dbReference>
<name>A0A2W1JGU0_9CYAN</name>
<dbReference type="SUPFAM" id="SSF46689">
    <property type="entry name" value="Homeodomain-like"/>
    <property type="match status" value="2"/>
</dbReference>
<keyword evidence="6" id="KW-1185">Reference proteome</keyword>
<gene>
    <name evidence="5" type="primary">pchR_2</name>
    <name evidence="5" type="ORF">C1752_03442</name>
</gene>
<evidence type="ECO:0000256" key="2">
    <source>
        <dbReference type="ARBA" id="ARBA00023125"/>
    </source>
</evidence>
<dbReference type="SMART" id="SM00342">
    <property type="entry name" value="HTH_ARAC"/>
    <property type="match status" value="1"/>
</dbReference>
<dbReference type="PRINTS" id="PR00032">
    <property type="entry name" value="HTHARAC"/>
</dbReference>
<dbReference type="PROSITE" id="PS01124">
    <property type="entry name" value="HTH_ARAC_FAMILY_2"/>
    <property type="match status" value="1"/>
</dbReference>
<dbReference type="InterPro" id="IPR009057">
    <property type="entry name" value="Homeodomain-like_sf"/>
</dbReference>
<dbReference type="Proteomes" id="UP000248857">
    <property type="component" value="Unassembled WGS sequence"/>
</dbReference>
<proteinExistence type="predicted"/>
<evidence type="ECO:0000256" key="3">
    <source>
        <dbReference type="ARBA" id="ARBA00023163"/>
    </source>
</evidence>
<dbReference type="Gene3D" id="1.10.10.60">
    <property type="entry name" value="Homeodomain-like"/>
    <property type="match status" value="2"/>
</dbReference>